<dbReference type="RefSeq" id="WP_245762421.1">
    <property type="nucleotide sequence ID" value="NZ_FOVM01000003.1"/>
</dbReference>
<organism evidence="3 4">
    <name type="scientific">Mycetocola miduiensis</name>
    <dbReference type="NCBI Taxonomy" id="995034"/>
    <lineage>
        <taxon>Bacteria</taxon>
        <taxon>Bacillati</taxon>
        <taxon>Actinomycetota</taxon>
        <taxon>Actinomycetes</taxon>
        <taxon>Micrococcales</taxon>
        <taxon>Microbacteriaceae</taxon>
        <taxon>Mycetocola</taxon>
    </lineage>
</organism>
<gene>
    <name evidence="3" type="ORF">SAMN05216219_1312</name>
</gene>
<keyword evidence="2" id="KW-1133">Transmembrane helix</keyword>
<evidence type="ECO:0000313" key="4">
    <source>
        <dbReference type="Proteomes" id="UP000198867"/>
    </source>
</evidence>
<dbReference type="AlphaFoldDB" id="A0A1I5ABC6"/>
<feature type="transmembrane region" description="Helical" evidence="2">
    <location>
        <begin position="200"/>
        <end position="221"/>
    </location>
</feature>
<feature type="transmembrane region" description="Helical" evidence="2">
    <location>
        <begin position="167"/>
        <end position="194"/>
    </location>
</feature>
<feature type="transmembrane region" description="Helical" evidence="2">
    <location>
        <begin position="260"/>
        <end position="280"/>
    </location>
</feature>
<keyword evidence="4" id="KW-1185">Reference proteome</keyword>
<keyword evidence="2" id="KW-0472">Membrane</keyword>
<evidence type="ECO:0000256" key="1">
    <source>
        <dbReference type="SAM" id="MobiDB-lite"/>
    </source>
</evidence>
<feature type="transmembrane region" description="Helical" evidence="2">
    <location>
        <begin position="96"/>
        <end position="114"/>
    </location>
</feature>
<feature type="transmembrane region" description="Helical" evidence="2">
    <location>
        <begin position="120"/>
        <end position="146"/>
    </location>
</feature>
<proteinExistence type="predicted"/>
<protein>
    <submittedName>
        <fullName evidence="3">Uncharacterized protein</fullName>
    </submittedName>
</protein>
<evidence type="ECO:0000256" key="2">
    <source>
        <dbReference type="SAM" id="Phobius"/>
    </source>
</evidence>
<dbReference type="EMBL" id="FOVM01000003">
    <property type="protein sequence ID" value="SFN59650.1"/>
    <property type="molecule type" value="Genomic_DNA"/>
</dbReference>
<dbReference type="STRING" id="995034.SAMN05216219_1312"/>
<evidence type="ECO:0000313" key="3">
    <source>
        <dbReference type="EMBL" id="SFN59650.1"/>
    </source>
</evidence>
<dbReference type="Proteomes" id="UP000198867">
    <property type="component" value="Unassembled WGS sequence"/>
</dbReference>
<sequence length="294" mass="32780">MAERGTSPSRPPGTPPARGDDGIRPLTKAVSVFVLPFLTAAVLLLYFFPGDTEQLFAWTIQPPLTAMVLASAYAGGIWFFVQVLRQDRWHRVRHGFPGALLFATLLAVATVLHWDRFHFGHISFITWATLYLVTPILLLAVLIVNWRADRGRPDAIDTTIPWPARILLALFGVAALVTGLVLFIVPTVAVGSWAWDVTPLTARVIGTVLTLPGTVHLWLLLDSRWSAFRWVFQAQLVSLIFLNLALILCREQLLWENLVTLPVVATLVLAPVAYVLLYVYCERRARRNRDAGAL</sequence>
<accession>A0A1I5ABC6</accession>
<reference evidence="4" key="1">
    <citation type="submission" date="2016-10" db="EMBL/GenBank/DDBJ databases">
        <authorList>
            <person name="Varghese N."/>
            <person name="Submissions S."/>
        </authorList>
    </citation>
    <scope>NUCLEOTIDE SEQUENCE [LARGE SCALE GENOMIC DNA]</scope>
    <source>
        <strain evidence="4">CGMCC 1.11101</strain>
    </source>
</reference>
<feature type="transmembrane region" description="Helical" evidence="2">
    <location>
        <begin position="60"/>
        <end position="84"/>
    </location>
</feature>
<feature type="transmembrane region" description="Helical" evidence="2">
    <location>
        <begin position="29"/>
        <end position="48"/>
    </location>
</feature>
<feature type="region of interest" description="Disordered" evidence="1">
    <location>
        <begin position="1"/>
        <end position="22"/>
    </location>
</feature>
<keyword evidence="2" id="KW-0812">Transmembrane</keyword>
<feature type="transmembrane region" description="Helical" evidence="2">
    <location>
        <begin position="228"/>
        <end position="248"/>
    </location>
</feature>
<name>A0A1I5ABC6_9MICO</name>